<keyword evidence="1" id="KW-1133">Transmembrane helix</keyword>
<feature type="transmembrane region" description="Helical" evidence="1">
    <location>
        <begin position="59"/>
        <end position="92"/>
    </location>
</feature>
<dbReference type="KEGG" id="ams:AMIS_37310"/>
<dbReference type="Proteomes" id="UP000007882">
    <property type="component" value="Chromosome"/>
</dbReference>
<name>I0H7G4_ACTM4</name>
<dbReference type="InterPro" id="IPR011990">
    <property type="entry name" value="TPR-like_helical_dom_sf"/>
</dbReference>
<dbReference type="STRING" id="512565.AMIS_37310"/>
<keyword evidence="1" id="KW-0812">Transmembrane</keyword>
<proteinExistence type="predicted"/>
<dbReference type="HOGENOM" id="CLU_773003_0_0_11"/>
<dbReference type="PATRIC" id="fig|512565.3.peg.3722"/>
<evidence type="ECO:0000256" key="1">
    <source>
        <dbReference type="SAM" id="Phobius"/>
    </source>
</evidence>
<sequence>MVPRRPETPIAERGLGDMAPFPILFFIFVEVPSMGAMLAHKGIMLATGNETRPLNVWLYRLIGIVSLVVLLGLSFAIGADAACLLFVLLVGGGLAAFVTRRRNDAAPDTTRYDPPPQQQAAAPDALARMVECVQRYEQTKDLADLDRTITEGRALVRAEKDIEVWRRLSVLLGQALLKRHLATNDRGALVEAVEVLRSAGQNIPPGHRLRPAALIELGAALRELGNLSGRLELLDEAAHWYGLCSAIESPKRAQAYVGLSTSLKVKGDKLDDAGVLAQAVAPARYAVGSAPDQQQRGENLTYLSGLLVLLHRRTGDPAAVREAVTAAEEALELSSDPQDRAVREQALRVAQAQERHRE</sequence>
<gene>
    <name evidence="2" type="ordered locus">AMIS_37310</name>
</gene>
<keyword evidence="3" id="KW-1185">Reference proteome</keyword>
<feature type="transmembrane region" description="Helical" evidence="1">
    <location>
        <begin position="21"/>
        <end position="39"/>
    </location>
</feature>
<dbReference type="Gene3D" id="1.25.40.10">
    <property type="entry name" value="Tetratricopeptide repeat domain"/>
    <property type="match status" value="1"/>
</dbReference>
<organism evidence="2 3">
    <name type="scientific">Actinoplanes missouriensis (strain ATCC 14538 / DSM 43046 / CBS 188.64 / JCM 3121 / NBRC 102363 / NCIMB 12654 / NRRL B-3342 / UNCC 431)</name>
    <dbReference type="NCBI Taxonomy" id="512565"/>
    <lineage>
        <taxon>Bacteria</taxon>
        <taxon>Bacillati</taxon>
        <taxon>Actinomycetota</taxon>
        <taxon>Actinomycetes</taxon>
        <taxon>Micromonosporales</taxon>
        <taxon>Micromonosporaceae</taxon>
        <taxon>Actinoplanes</taxon>
    </lineage>
</organism>
<protein>
    <submittedName>
        <fullName evidence="2">Uncharacterized protein</fullName>
    </submittedName>
</protein>
<keyword evidence="1" id="KW-0472">Membrane</keyword>
<accession>I0H7G4</accession>
<dbReference type="EMBL" id="AP012319">
    <property type="protein sequence ID" value="BAL88951.1"/>
    <property type="molecule type" value="Genomic_DNA"/>
</dbReference>
<reference evidence="2 3" key="1">
    <citation type="submission" date="2012-02" db="EMBL/GenBank/DDBJ databases">
        <title>Complete genome sequence of Actinoplanes missouriensis 431 (= NBRC 102363).</title>
        <authorList>
            <person name="Ohnishi Y."/>
            <person name="Ishikawa J."/>
            <person name="Sekine M."/>
            <person name="Hosoyama A."/>
            <person name="Harada T."/>
            <person name="Narita H."/>
            <person name="Hata T."/>
            <person name="Konno Y."/>
            <person name="Tutikane K."/>
            <person name="Fujita N."/>
            <person name="Horinouchi S."/>
            <person name="Hayakawa M."/>
        </authorList>
    </citation>
    <scope>NUCLEOTIDE SEQUENCE [LARGE SCALE GENOMIC DNA]</scope>
    <source>
        <strain evidence="3">ATCC 14538 / DSM 43046 / CBS 188.64 / JCM 3121 / NBRC 102363 / NCIMB 12654 / NRRL B-3342 / UNCC 431</strain>
    </source>
</reference>
<evidence type="ECO:0000313" key="2">
    <source>
        <dbReference type="EMBL" id="BAL88951.1"/>
    </source>
</evidence>
<dbReference type="AlphaFoldDB" id="I0H7G4"/>
<evidence type="ECO:0000313" key="3">
    <source>
        <dbReference type="Proteomes" id="UP000007882"/>
    </source>
</evidence>